<evidence type="ECO:0000256" key="2">
    <source>
        <dbReference type="SAM" id="Phobius"/>
    </source>
</evidence>
<evidence type="ECO:0000313" key="3">
    <source>
        <dbReference type="EMBL" id="CAH3138696.1"/>
    </source>
</evidence>
<keyword evidence="2" id="KW-1133">Transmembrane helix</keyword>
<keyword evidence="2" id="KW-0472">Membrane</keyword>
<name>A0ABN8P9J2_9CNID</name>
<reference evidence="3 4" key="1">
    <citation type="submission" date="2022-05" db="EMBL/GenBank/DDBJ databases">
        <authorList>
            <consortium name="Genoscope - CEA"/>
            <person name="William W."/>
        </authorList>
    </citation>
    <scope>NUCLEOTIDE SEQUENCE [LARGE SCALE GENOMIC DNA]</scope>
</reference>
<comment type="caution">
    <text evidence="3">The sequence shown here is derived from an EMBL/GenBank/DDBJ whole genome shotgun (WGS) entry which is preliminary data.</text>
</comment>
<feature type="transmembrane region" description="Helical" evidence="2">
    <location>
        <begin position="67"/>
        <end position="88"/>
    </location>
</feature>
<evidence type="ECO:0000256" key="1">
    <source>
        <dbReference type="SAM" id="MobiDB-lite"/>
    </source>
</evidence>
<sequence length="152" mass="17004">MPPGEYVSRPSEDSQPCTSRSTWHDFRRWKTPTQLFMICLLPFILIFVGCVLMGLVWSERVESSRQIVLTCGMVSFFSGFLTCVIANFCDACGLTCMRYDEPLESEVQNQTLFVDLGDLGPSLVDQEENLAGDSDKSEVQTTLVELEENTAG</sequence>
<evidence type="ECO:0000313" key="4">
    <source>
        <dbReference type="Proteomes" id="UP001159405"/>
    </source>
</evidence>
<accession>A0ABN8P9J2</accession>
<keyword evidence="2" id="KW-0812">Transmembrane</keyword>
<dbReference type="Proteomes" id="UP001159405">
    <property type="component" value="Unassembled WGS sequence"/>
</dbReference>
<protein>
    <submittedName>
        <fullName evidence="3">Uncharacterized protein</fullName>
    </submittedName>
</protein>
<feature type="transmembrane region" description="Helical" evidence="2">
    <location>
        <begin position="35"/>
        <end position="55"/>
    </location>
</feature>
<feature type="region of interest" description="Disordered" evidence="1">
    <location>
        <begin position="1"/>
        <end position="20"/>
    </location>
</feature>
<organism evidence="3 4">
    <name type="scientific">Porites lobata</name>
    <dbReference type="NCBI Taxonomy" id="104759"/>
    <lineage>
        <taxon>Eukaryota</taxon>
        <taxon>Metazoa</taxon>
        <taxon>Cnidaria</taxon>
        <taxon>Anthozoa</taxon>
        <taxon>Hexacorallia</taxon>
        <taxon>Scleractinia</taxon>
        <taxon>Fungiina</taxon>
        <taxon>Poritidae</taxon>
        <taxon>Porites</taxon>
    </lineage>
</organism>
<keyword evidence="4" id="KW-1185">Reference proteome</keyword>
<proteinExistence type="predicted"/>
<gene>
    <name evidence="3" type="ORF">PLOB_00040270</name>
</gene>
<dbReference type="EMBL" id="CALNXK010000061">
    <property type="protein sequence ID" value="CAH3138696.1"/>
    <property type="molecule type" value="Genomic_DNA"/>
</dbReference>